<organism evidence="15 16">
    <name type="scientific">Sphaerulina musiva (strain SO2202)</name>
    <name type="common">Poplar stem canker fungus</name>
    <name type="synonym">Septoria musiva</name>
    <dbReference type="NCBI Taxonomy" id="692275"/>
    <lineage>
        <taxon>Eukaryota</taxon>
        <taxon>Fungi</taxon>
        <taxon>Dikarya</taxon>
        <taxon>Ascomycota</taxon>
        <taxon>Pezizomycotina</taxon>
        <taxon>Dothideomycetes</taxon>
        <taxon>Dothideomycetidae</taxon>
        <taxon>Mycosphaerellales</taxon>
        <taxon>Mycosphaerellaceae</taxon>
        <taxon>Sphaerulina</taxon>
    </lineage>
</organism>
<keyword evidence="7" id="KW-0819">tRNA processing</keyword>
<evidence type="ECO:0000256" key="4">
    <source>
        <dbReference type="ARBA" id="ARBA00011534"/>
    </source>
</evidence>
<evidence type="ECO:0000256" key="11">
    <source>
        <dbReference type="ARBA" id="ARBA00023163"/>
    </source>
</evidence>
<proteinExistence type="inferred from homology"/>
<dbReference type="GO" id="GO:0000781">
    <property type="term" value="C:chromosome, telomeric region"/>
    <property type="evidence" value="ECO:0007669"/>
    <property type="project" value="UniProtKB-SubCell"/>
</dbReference>
<keyword evidence="12" id="KW-0539">Nucleus</keyword>
<evidence type="ECO:0000256" key="9">
    <source>
        <dbReference type="ARBA" id="ARBA00023015"/>
    </source>
</evidence>
<dbReference type="RefSeq" id="XP_016765888.1">
    <property type="nucleotide sequence ID" value="XM_016908623.1"/>
</dbReference>
<evidence type="ECO:0000256" key="5">
    <source>
        <dbReference type="ARBA" id="ARBA00019746"/>
    </source>
</evidence>
<name>N1QMY2_SPHMS</name>
<keyword evidence="8" id="KW-0779">Telomere</keyword>
<dbReference type="OrthoDB" id="2288868at2759"/>
<feature type="region of interest" description="Disordered" evidence="14">
    <location>
        <begin position="59"/>
        <end position="95"/>
    </location>
</feature>
<dbReference type="GeneID" id="27905760"/>
<evidence type="ECO:0000256" key="6">
    <source>
        <dbReference type="ARBA" id="ARBA00022454"/>
    </source>
</evidence>
<evidence type="ECO:0000256" key="3">
    <source>
        <dbReference type="ARBA" id="ARBA00008529"/>
    </source>
</evidence>
<evidence type="ECO:0000256" key="14">
    <source>
        <dbReference type="SAM" id="MobiDB-lite"/>
    </source>
</evidence>
<keyword evidence="9" id="KW-0805">Transcription regulation</keyword>
<keyword evidence="10" id="KW-0010">Activator</keyword>
<evidence type="ECO:0000256" key="10">
    <source>
        <dbReference type="ARBA" id="ARBA00023159"/>
    </source>
</evidence>
<keyword evidence="11" id="KW-0804">Transcription</keyword>
<protein>
    <recommendedName>
        <fullName evidence="5">EKC/KEOPS complex subunit GON7</fullName>
    </recommendedName>
</protein>
<dbReference type="OMA" id="PHESKAQ"/>
<keyword evidence="16" id="KW-1185">Reference proteome</keyword>
<keyword evidence="6" id="KW-0158">Chromosome</keyword>
<evidence type="ECO:0000256" key="2">
    <source>
        <dbReference type="ARBA" id="ARBA00004574"/>
    </source>
</evidence>
<dbReference type="Pfam" id="PF08738">
    <property type="entry name" value="Gon7"/>
    <property type="match status" value="1"/>
</dbReference>
<comment type="similarity">
    <text evidence="3">Belongs to the GON7 family.</text>
</comment>
<evidence type="ECO:0000256" key="7">
    <source>
        <dbReference type="ARBA" id="ARBA00022694"/>
    </source>
</evidence>
<evidence type="ECO:0000256" key="12">
    <source>
        <dbReference type="ARBA" id="ARBA00023242"/>
    </source>
</evidence>
<dbReference type="GO" id="GO:0005634">
    <property type="term" value="C:nucleus"/>
    <property type="evidence" value="ECO:0007669"/>
    <property type="project" value="UniProtKB-SubCell"/>
</dbReference>
<accession>N1QMY2</accession>
<dbReference type="eggNOG" id="ENOG502RGHQ">
    <property type="taxonomic scope" value="Eukaryota"/>
</dbReference>
<dbReference type="Proteomes" id="UP000016931">
    <property type="component" value="Unassembled WGS sequence"/>
</dbReference>
<evidence type="ECO:0000313" key="15">
    <source>
        <dbReference type="EMBL" id="EMF17767.1"/>
    </source>
</evidence>
<sequence length="95" mass="10354">MTNTPLVASYKSPSDARTFSLDVPLLPQSGSVEEKTTYLAGLRANASKLQGEINTFLTQKMDEEKASETGKPGAPKANEDREEDMYGEEDPEKDG</sequence>
<dbReference type="InterPro" id="IPR014849">
    <property type="entry name" value="EKC/KEOPS_Gon7"/>
</dbReference>
<dbReference type="EMBL" id="KB456260">
    <property type="protein sequence ID" value="EMF17767.1"/>
    <property type="molecule type" value="Genomic_DNA"/>
</dbReference>
<dbReference type="AlphaFoldDB" id="N1QMY2"/>
<evidence type="ECO:0000256" key="1">
    <source>
        <dbReference type="ARBA" id="ARBA00004123"/>
    </source>
</evidence>
<evidence type="ECO:0000256" key="13">
    <source>
        <dbReference type="ARBA" id="ARBA00025393"/>
    </source>
</evidence>
<dbReference type="GO" id="GO:0008033">
    <property type="term" value="P:tRNA processing"/>
    <property type="evidence" value="ECO:0007669"/>
    <property type="project" value="UniProtKB-KW"/>
</dbReference>
<evidence type="ECO:0000313" key="16">
    <source>
        <dbReference type="Proteomes" id="UP000016931"/>
    </source>
</evidence>
<comment type="subunit">
    <text evidence="4">Component of the EKC/KEOPS complex composed of at least BUD32, CGI121, GON7, KAE1 and PCC1; the whole complex dimerizes.</text>
</comment>
<evidence type="ECO:0000256" key="8">
    <source>
        <dbReference type="ARBA" id="ARBA00022895"/>
    </source>
</evidence>
<feature type="compositionally biased region" description="Acidic residues" evidence="14">
    <location>
        <begin position="80"/>
        <end position="95"/>
    </location>
</feature>
<comment type="subcellular location">
    <subcellularLocation>
        <location evidence="2">Chromosome</location>
        <location evidence="2">Telomere</location>
    </subcellularLocation>
    <subcellularLocation>
        <location evidence="1">Nucleus</location>
    </subcellularLocation>
</comment>
<dbReference type="HOGENOM" id="CLU_146833_2_1_1"/>
<reference evidence="15 16" key="1">
    <citation type="journal article" date="2012" name="PLoS Pathog.">
        <title>Diverse lifestyles and strategies of plant pathogenesis encoded in the genomes of eighteen Dothideomycetes fungi.</title>
        <authorList>
            <person name="Ohm R.A."/>
            <person name="Feau N."/>
            <person name="Henrissat B."/>
            <person name="Schoch C.L."/>
            <person name="Horwitz B.A."/>
            <person name="Barry K.W."/>
            <person name="Condon B.J."/>
            <person name="Copeland A.C."/>
            <person name="Dhillon B."/>
            <person name="Glaser F."/>
            <person name="Hesse C.N."/>
            <person name="Kosti I."/>
            <person name="LaButti K."/>
            <person name="Lindquist E.A."/>
            <person name="Lucas S."/>
            <person name="Salamov A.A."/>
            <person name="Bradshaw R.E."/>
            <person name="Ciuffetti L."/>
            <person name="Hamelin R.C."/>
            <person name="Kema G.H.J."/>
            <person name="Lawrence C."/>
            <person name="Scott J.A."/>
            <person name="Spatafora J.W."/>
            <person name="Turgeon B.G."/>
            <person name="de Wit P.J.G.M."/>
            <person name="Zhong S."/>
            <person name="Goodwin S.B."/>
            <person name="Grigoriev I.V."/>
        </authorList>
    </citation>
    <scope>NUCLEOTIDE SEQUENCE [LARGE SCALE GENOMIC DNA]</scope>
    <source>
        <strain evidence="15 16">SO2202</strain>
    </source>
</reference>
<gene>
    <name evidence="15" type="ORF">SEPMUDRAFT_35929</name>
</gene>
<comment type="function">
    <text evidence="13">Component of the EKC/KEOPS complex that is required for the formation of a threonylcarbamoyl group on adenosine at position 37 (t(6)A37) in tRNAs that read codons beginning with adenine. The complex is probably involved in the transfer of the threonylcarbamoyl moiety of threonylcarbamoyl-AMP (TC-AMP) to the N6 group of A37. GON7 likely plays a supporting role to the catalytic subunit KAE1 in the complex. The EKC/KEOPS complex also promotes both telomere uncapping and telomere elongation. The complex is required for efficient recruitment of transcriptional coactivators.</text>
</comment>